<dbReference type="InterPro" id="IPR011947">
    <property type="entry name" value="FCP1_euk"/>
</dbReference>
<dbReference type="InterPro" id="IPR004274">
    <property type="entry name" value="FCP1_dom"/>
</dbReference>
<dbReference type="EnsemblPlants" id="Pp3c8_3780V3.6">
    <property type="protein sequence ID" value="Pp3c8_3780V3.6"/>
    <property type="gene ID" value="Pp3c8_3780"/>
</dbReference>
<dbReference type="GO" id="GO:0005634">
    <property type="term" value="C:nucleus"/>
    <property type="evidence" value="ECO:0007669"/>
    <property type="project" value="UniProtKB-SubCell"/>
</dbReference>
<reference evidence="9 11" key="2">
    <citation type="journal article" date="2018" name="Plant J.">
        <title>The Physcomitrella patens chromosome-scale assembly reveals moss genome structure and evolution.</title>
        <authorList>
            <person name="Lang D."/>
            <person name="Ullrich K.K."/>
            <person name="Murat F."/>
            <person name="Fuchs J."/>
            <person name="Jenkins J."/>
            <person name="Haas F.B."/>
            <person name="Piednoel M."/>
            <person name="Gundlach H."/>
            <person name="Van Bel M."/>
            <person name="Meyberg R."/>
            <person name="Vives C."/>
            <person name="Morata J."/>
            <person name="Symeonidi A."/>
            <person name="Hiss M."/>
            <person name="Muchero W."/>
            <person name="Kamisugi Y."/>
            <person name="Saleh O."/>
            <person name="Blanc G."/>
            <person name="Decker E.L."/>
            <person name="van Gessel N."/>
            <person name="Grimwood J."/>
            <person name="Hayes R.D."/>
            <person name="Graham S.W."/>
            <person name="Gunter L.E."/>
            <person name="McDaniel S.F."/>
            <person name="Hoernstein S.N.W."/>
            <person name="Larsson A."/>
            <person name="Li F.W."/>
            <person name="Perroud P.F."/>
            <person name="Phillips J."/>
            <person name="Ranjan P."/>
            <person name="Rokshar D.S."/>
            <person name="Rothfels C.J."/>
            <person name="Schneider L."/>
            <person name="Shu S."/>
            <person name="Stevenson D.W."/>
            <person name="Thummler F."/>
            <person name="Tillich M."/>
            <person name="Villarreal Aguilar J.C."/>
            <person name="Widiez T."/>
            <person name="Wong G.K."/>
            <person name="Wymore A."/>
            <person name="Zhang Y."/>
            <person name="Zimmer A.D."/>
            <person name="Quatrano R.S."/>
            <person name="Mayer K.F.X."/>
            <person name="Goodstein D."/>
            <person name="Casacuberta J.M."/>
            <person name="Vandepoele K."/>
            <person name="Reski R."/>
            <person name="Cuming A.C."/>
            <person name="Tuskan G.A."/>
            <person name="Maumus F."/>
            <person name="Salse J."/>
            <person name="Schmutz J."/>
            <person name="Rensing S.A."/>
        </authorList>
    </citation>
    <scope>NUCLEOTIDE SEQUENCE [LARGE SCALE GENOMIC DNA]</scope>
    <source>
        <strain evidence="10 11">cv. Gransden 2004</strain>
    </source>
</reference>
<evidence type="ECO:0000313" key="10">
    <source>
        <dbReference type="EnsemblPlants" id="Pp3c8_3780V3.1"/>
    </source>
</evidence>
<dbReference type="STRING" id="3218.A0A2K1K641"/>
<comment type="catalytic activity">
    <reaction evidence="4 6">
        <text>O-phospho-L-seryl-[protein] + H2O = L-seryl-[protein] + phosphate</text>
        <dbReference type="Rhea" id="RHEA:20629"/>
        <dbReference type="Rhea" id="RHEA-COMP:9863"/>
        <dbReference type="Rhea" id="RHEA-COMP:11604"/>
        <dbReference type="ChEBI" id="CHEBI:15377"/>
        <dbReference type="ChEBI" id="CHEBI:29999"/>
        <dbReference type="ChEBI" id="CHEBI:43474"/>
        <dbReference type="ChEBI" id="CHEBI:83421"/>
        <dbReference type="EC" id="3.1.3.16"/>
    </reaction>
</comment>
<dbReference type="EnsemblPlants" id="Pp3c8_3780V3.9">
    <property type="protein sequence ID" value="Pp3c8_3780V3.9"/>
    <property type="gene ID" value="Pp3c8_3780"/>
</dbReference>
<proteinExistence type="predicted"/>
<dbReference type="RefSeq" id="XP_024382844.1">
    <property type="nucleotide sequence ID" value="XM_024527076.2"/>
</dbReference>
<dbReference type="RefSeq" id="XP_024382834.1">
    <property type="nucleotide sequence ID" value="XM_024527066.2"/>
</dbReference>
<dbReference type="Gramene" id="Pp3c8_3780V3.6">
    <property type="protein sequence ID" value="Pp3c8_3780V3.6"/>
    <property type="gene ID" value="Pp3c8_3780"/>
</dbReference>
<dbReference type="CDD" id="cd07521">
    <property type="entry name" value="HAD_FCP1-like"/>
    <property type="match status" value="1"/>
</dbReference>
<dbReference type="NCBIfam" id="TIGR02250">
    <property type="entry name" value="FCP1_euk"/>
    <property type="match status" value="1"/>
</dbReference>
<evidence type="ECO:0000256" key="7">
    <source>
        <dbReference type="SAM" id="MobiDB-lite"/>
    </source>
</evidence>
<reference evidence="9 11" key="1">
    <citation type="journal article" date="2008" name="Science">
        <title>The Physcomitrella genome reveals evolutionary insights into the conquest of land by plants.</title>
        <authorList>
            <person name="Rensing S."/>
            <person name="Lang D."/>
            <person name="Zimmer A."/>
            <person name="Terry A."/>
            <person name="Salamov A."/>
            <person name="Shapiro H."/>
            <person name="Nishiyama T."/>
            <person name="Perroud P.-F."/>
            <person name="Lindquist E."/>
            <person name="Kamisugi Y."/>
            <person name="Tanahashi T."/>
            <person name="Sakakibara K."/>
            <person name="Fujita T."/>
            <person name="Oishi K."/>
            <person name="Shin-I T."/>
            <person name="Kuroki Y."/>
            <person name="Toyoda A."/>
            <person name="Suzuki Y."/>
            <person name="Hashimoto A."/>
            <person name="Yamaguchi K."/>
            <person name="Sugano A."/>
            <person name="Kohara Y."/>
            <person name="Fujiyama A."/>
            <person name="Anterola A."/>
            <person name="Aoki S."/>
            <person name="Ashton N."/>
            <person name="Barbazuk W.B."/>
            <person name="Barker E."/>
            <person name="Bennetzen J."/>
            <person name="Bezanilla M."/>
            <person name="Blankenship R."/>
            <person name="Cho S.H."/>
            <person name="Dutcher S."/>
            <person name="Estelle M."/>
            <person name="Fawcett J.A."/>
            <person name="Gundlach H."/>
            <person name="Hanada K."/>
            <person name="Heyl A."/>
            <person name="Hicks K.A."/>
            <person name="Hugh J."/>
            <person name="Lohr M."/>
            <person name="Mayer K."/>
            <person name="Melkozernov A."/>
            <person name="Murata T."/>
            <person name="Nelson D."/>
            <person name="Pils B."/>
            <person name="Prigge M."/>
            <person name="Reiss B."/>
            <person name="Renner T."/>
            <person name="Rombauts S."/>
            <person name="Rushton P."/>
            <person name="Sanderfoot A."/>
            <person name="Schween G."/>
            <person name="Shiu S.-H."/>
            <person name="Stueber K."/>
            <person name="Theodoulou F.L."/>
            <person name="Tu H."/>
            <person name="Van de Peer Y."/>
            <person name="Verrier P.J."/>
            <person name="Waters E."/>
            <person name="Wood A."/>
            <person name="Yang L."/>
            <person name="Cove D."/>
            <person name="Cuming A."/>
            <person name="Hasebe M."/>
            <person name="Lucas S."/>
            <person name="Mishler D.B."/>
            <person name="Reski R."/>
            <person name="Grigoriev I."/>
            <person name="Quatrano R.S."/>
            <person name="Boore J.L."/>
        </authorList>
    </citation>
    <scope>NUCLEOTIDE SEQUENCE [LARGE SCALE GENOMIC DNA]</scope>
    <source>
        <strain evidence="10 11">cv. Gransden 2004</strain>
    </source>
</reference>
<dbReference type="RefSeq" id="XP_073391838.1">
    <property type="nucleotide sequence ID" value="XM_073535737.1"/>
</dbReference>
<dbReference type="PANTHER" id="PTHR23081:SF36">
    <property type="entry name" value="RNA POLYMERASE II SUBUNIT A C-TERMINAL DOMAIN PHOSPHATASE"/>
    <property type="match status" value="1"/>
</dbReference>
<reference evidence="10" key="3">
    <citation type="submission" date="2020-12" db="UniProtKB">
        <authorList>
            <consortium name="EnsemblPlants"/>
        </authorList>
    </citation>
    <scope>IDENTIFICATION</scope>
</reference>
<dbReference type="Gramene" id="Pp3c8_3780V3.1">
    <property type="protein sequence ID" value="Pp3c8_3780V3.1"/>
    <property type="gene ID" value="Pp3c8_3780"/>
</dbReference>
<dbReference type="SUPFAM" id="SSF52113">
    <property type="entry name" value="BRCT domain"/>
    <property type="match status" value="1"/>
</dbReference>
<dbReference type="OMA" id="WNVCIRC"/>
<accession>A0A2K1K641</accession>
<dbReference type="EC" id="3.1.3.16" evidence="6"/>
<feature type="compositionally biased region" description="Polar residues" evidence="7">
    <location>
        <begin position="113"/>
        <end position="124"/>
    </location>
</feature>
<dbReference type="Gene3D" id="3.40.50.1000">
    <property type="entry name" value="HAD superfamily/HAD-like"/>
    <property type="match status" value="1"/>
</dbReference>
<dbReference type="EnsemblPlants" id="Pp3c8_3780V3.2">
    <property type="protein sequence ID" value="Pp3c8_3780V3.2"/>
    <property type="gene ID" value="Pp3c8_3780"/>
</dbReference>
<name>A0A2K1K641_PHYPA</name>
<feature type="domain" description="FCP1 homology" evidence="8">
    <location>
        <begin position="186"/>
        <end position="347"/>
    </location>
</feature>
<evidence type="ECO:0000259" key="8">
    <source>
        <dbReference type="PROSITE" id="PS50969"/>
    </source>
</evidence>
<dbReference type="FunCoup" id="A0A2K1K641">
    <property type="interactions" value="3032"/>
</dbReference>
<dbReference type="FunFam" id="3.40.50.1000:FF:000125">
    <property type="entry name" value="RNA polymerase II C-terminal domain phosphatase-like 4"/>
    <property type="match status" value="1"/>
</dbReference>
<keyword evidence="3 6" id="KW-0539">Nucleus</keyword>
<dbReference type="GeneID" id="112285831"/>
<evidence type="ECO:0000256" key="4">
    <source>
        <dbReference type="ARBA" id="ARBA00047761"/>
    </source>
</evidence>
<dbReference type="EnsemblPlants" id="Pp3c8_3780V3.7">
    <property type="protein sequence ID" value="Pp3c8_3780V3.7"/>
    <property type="gene ID" value="Pp3c8_3780"/>
</dbReference>
<dbReference type="RefSeq" id="XP_024382840.1">
    <property type="nucleotide sequence ID" value="XM_024527072.2"/>
</dbReference>
<feature type="region of interest" description="Disordered" evidence="7">
    <location>
        <begin position="537"/>
        <end position="565"/>
    </location>
</feature>
<dbReference type="RefSeq" id="XP_024382838.1">
    <property type="nucleotide sequence ID" value="XM_024527070.2"/>
</dbReference>
<evidence type="ECO:0000256" key="5">
    <source>
        <dbReference type="ARBA" id="ARBA00048336"/>
    </source>
</evidence>
<feature type="compositionally biased region" description="Basic and acidic residues" evidence="7">
    <location>
        <begin position="33"/>
        <end position="43"/>
    </location>
</feature>
<dbReference type="Pfam" id="PF03031">
    <property type="entry name" value="NIF"/>
    <property type="match status" value="1"/>
</dbReference>
<dbReference type="RefSeq" id="XP_024382842.1">
    <property type="nucleotide sequence ID" value="XM_024527074.2"/>
</dbReference>
<dbReference type="GO" id="GO:0008420">
    <property type="term" value="F:RNA polymerase II CTD heptapeptide repeat phosphatase activity"/>
    <property type="evidence" value="ECO:0000318"/>
    <property type="project" value="GO_Central"/>
</dbReference>
<dbReference type="RefSeq" id="XP_073391837.1">
    <property type="nucleotide sequence ID" value="XM_073535736.1"/>
</dbReference>
<dbReference type="Gramene" id="Pp3c8_3780V3.2">
    <property type="protein sequence ID" value="Pp3c8_3780V3.2"/>
    <property type="gene ID" value="Pp3c8_3780"/>
</dbReference>
<dbReference type="InterPro" id="IPR036420">
    <property type="entry name" value="BRCT_dom_sf"/>
</dbReference>
<dbReference type="InterPro" id="IPR036412">
    <property type="entry name" value="HAD-like_sf"/>
</dbReference>
<dbReference type="RefSeq" id="XP_024382841.1">
    <property type="nucleotide sequence ID" value="XM_024527073.2"/>
</dbReference>
<comment type="subcellular location">
    <subcellularLocation>
        <location evidence="1 6">Nucleus</location>
    </subcellularLocation>
</comment>
<feature type="compositionally biased region" description="Acidic residues" evidence="7">
    <location>
        <begin position="57"/>
        <end position="88"/>
    </location>
</feature>
<dbReference type="EnsemblPlants" id="Pp3c8_3780V3.5">
    <property type="protein sequence ID" value="Pp3c8_3780V3.5"/>
    <property type="gene ID" value="Pp3c8_3780"/>
</dbReference>
<comment type="catalytic activity">
    <reaction evidence="5 6">
        <text>O-phospho-L-threonyl-[protein] + H2O = L-threonyl-[protein] + phosphate</text>
        <dbReference type="Rhea" id="RHEA:47004"/>
        <dbReference type="Rhea" id="RHEA-COMP:11060"/>
        <dbReference type="Rhea" id="RHEA-COMP:11605"/>
        <dbReference type="ChEBI" id="CHEBI:15377"/>
        <dbReference type="ChEBI" id="CHEBI:30013"/>
        <dbReference type="ChEBI" id="CHEBI:43474"/>
        <dbReference type="ChEBI" id="CHEBI:61977"/>
        <dbReference type="EC" id="3.1.3.16"/>
    </reaction>
</comment>
<dbReference type="EnsemblPlants" id="Pp3c8_3780V3.3">
    <property type="protein sequence ID" value="Pp3c8_3780V3.3"/>
    <property type="gene ID" value="Pp3c8_3780"/>
</dbReference>
<dbReference type="PROSITE" id="PS50969">
    <property type="entry name" value="FCP1"/>
    <property type="match status" value="1"/>
</dbReference>
<dbReference type="Gramene" id="Pp3c8_3780V3.7">
    <property type="protein sequence ID" value="Pp3c8_3780V3.7"/>
    <property type="gene ID" value="Pp3c8_3780"/>
</dbReference>
<sequence>MSLDGSESPAATLSPSSSCGDFAALLDAELFVHEESTADRPEDGGLVSAEPDKDGDSSDEEDDSSEESNGEEEESDVDIDADDDDESEAQLVVENDGDNLEESSLKRRRKNETGPSPDSGTEASNHCPPHPGFIWNVCIRCGERKSTEPTNDPVPTHVGLRYIHEGLEVSELEASRVRNAELRRVNKTKKLLLVVDLDHTVLNSARFADVPVGELQAGGSSLHQMTKLGLWTKLRPFAHEFLQEASKLYEMYIYTMGERKYAKKMAKLLDPTRQLFADRIISQNDSTKRYTKDLDVVLGADSAVVILDDTEAVWPSHKSNLILMERYHFFSSSCSQFGVNSASLAQLYRDESETEGTLATTLKTLRAIHHEYFNGKSQKRKLSSDSSDVRLVIRSLRAKLLAGCNVVLGPEIHPFWQLPAELGARCSTFCDHTTTHVVALDPGTDQALWAKEHDVFLVHPRWVDATSYLWSRPPEEDYPVTENPAGPAVVTFAKNVLVEPLIVDDTSDKGEVEPLVDLEPSKDETVSQATNAVELSGSSCLELPPTHVNGLSDASSVEDEDLEIE</sequence>
<dbReference type="Gramene" id="Pp3c8_3780V3.8">
    <property type="protein sequence ID" value="Pp3c8_3780V3.8"/>
    <property type="gene ID" value="Pp3c8_3780"/>
</dbReference>
<dbReference type="RefSeq" id="XP_073391836.1">
    <property type="nucleotide sequence ID" value="XM_073535735.1"/>
</dbReference>
<dbReference type="RefSeq" id="XP_024382837.1">
    <property type="nucleotide sequence ID" value="XM_024527069.2"/>
</dbReference>
<dbReference type="Gramene" id="Pp3c8_3780V3.5">
    <property type="protein sequence ID" value="Pp3c8_3780V3.5"/>
    <property type="gene ID" value="Pp3c8_3780"/>
</dbReference>
<keyword evidence="2 6" id="KW-0378">Hydrolase</keyword>
<dbReference type="Gene3D" id="3.40.50.10190">
    <property type="entry name" value="BRCT domain"/>
    <property type="match status" value="1"/>
</dbReference>
<dbReference type="EnsemblPlants" id="Pp3c8_3780V3.1">
    <property type="protein sequence ID" value="Pp3c8_3780V3.1"/>
    <property type="gene ID" value="Pp3c8_3780"/>
</dbReference>
<evidence type="ECO:0000256" key="3">
    <source>
        <dbReference type="ARBA" id="ARBA00023242"/>
    </source>
</evidence>
<dbReference type="RefSeq" id="XP_024382846.1">
    <property type="nucleotide sequence ID" value="XM_024527078.2"/>
</dbReference>
<dbReference type="RefSeq" id="XP_024382839.1">
    <property type="nucleotide sequence ID" value="XM_024527071.2"/>
</dbReference>
<keyword evidence="11" id="KW-1185">Reference proteome</keyword>
<feature type="region of interest" description="Disordered" evidence="7">
    <location>
        <begin position="33"/>
        <end position="129"/>
    </location>
</feature>
<evidence type="ECO:0000256" key="1">
    <source>
        <dbReference type="ARBA" id="ARBA00004123"/>
    </source>
</evidence>
<dbReference type="Gramene" id="Pp3c8_3780V3.4">
    <property type="protein sequence ID" value="Pp3c8_3780V3.4"/>
    <property type="gene ID" value="Pp3c8_3780"/>
</dbReference>
<dbReference type="InterPro" id="IPR023214">
    <property type="entry name" value="HAD_sf"/>
</dbReference>
<evidence type="ECO:0000313" key="9">
    <source>
        <dbReference type="EMBL" id="PNR49227.1"/>
    </source>
</evidence>
<dbReference type="CDD" id="cd17729">
    <property type="entry name" value="BRCT_CTDP1"/>
    <property type="match status" value="1"/>
</dbReference>
<dbReference type="EnsemblPlants" id="Pp3c8_3780V3.4">
    <property type="protein sequence ID" value="Pp3c8_3780V3.4"/>
    <property type="gene ID" value="Pp3c8_3780"/>
</dbReference>
<dbReference type="Gramene" id="Pp3c8_3780V3.9">
    <property type="protein sequence ID" value="Pp3c8_3780V3.9"/>
    <property type="gene ID" value="Pp3c8_3780"/>
</dbReference>
<dbReference type="OrthoDB" id="10249888at2759"/>
<organism evidence="9">
    <name type="scientific">Physcomitrium patens</name>
    <name type="common">Spreading-leaved earth moss</name>
    <name type="synonym">Physcomitrella patens</name>
    <dbReference type="NCBI Taxonomy" id="3218"/>
    <lineage>
        <taxon>Eukaryota</taxon>
        <taxon>Viridiplantae</taxon>
        <taxon>Streptophyta</taxon>
        <taxon>Embryophyta</taxon>
        <taxon>Bryophyta</taxon>
        <taxon>Bryophytina</taxon>
        <taxon>Bryopsida</taxon>
        <taxon>Funariidae</taxon>
        <taxon>Funariales</taxon>
        <taxon>Funariaceae</taxon>
        <taxon>Physcomitrium</taxon>
    </lineage>
</organism>
<dbReference type="EMBL" id="ABEU02000008">
    <property type="protein sequence ID" value="PNR49227.1"/>
    <property type="molecule type" value="Genomic_DNA"/>
</dbReference>
<dbReference type="KEGG" id="ppp:112285831"/>
<dbReference type="SMART" id="SM00577">
    <property type="entry name" value="CPDc"/>
    <property type="match status" value="1"/>
</dbReference>
<dbReference type="Gramene" id="Pp3c8_3780V3.3">
    <property type="protein sequence ID" value="Pp3c8_3780V3.3"/>
    <property type="gene ID" value="Pp3c8_3780"/>
</dbReference>
<evidence type="ECO:0000256" key="2">
    <source>
        <dbReference type="ARBA" id="ARBA00022801"/>
    </source>
</evidence>
<dbReference type="RefSeq" id="XP_024382835.1">
    <property type="nucleotide sequence ID" value="XM_024527067.2"/>
</dbReference>
<dbReference type="RefSeq" id="XP_024382843.1">
    <property type="nucleotide sequence ID" value="XM_024527075.2"/>
</dbReference>
<evidence type="ECO:0000313" key="11">
    <source>
        <dbReference type="Proteomes" id="UP000006727"/>
    </source>
</evidence>
<dbReference type="PANTHER" id="PTHR23081">
    <property type="entry name" value="RNA POLYMERASE II CTD PHOSPHATASE"/>
    <property type="match status" value="1"/>
</dbReference>
<dbReference type="Proteomes" id="UP000006727">
    <property type="component" value="Chromosome 8"/>
</dbReference>
<gene>
    <name evidence="10" type="primary">LOC112285831</name>
    <name evidence="9" type="ORF">PHYPA_011123</name>
</gene>
<dbReference type="AlphaFoldDB" id="A0A2K1K641"/>
<dbReference type="SUPFAM" id="SSF56784">
    <property type="entry name" value="HAD-like"/>
    <property type="match status" value="1"/>
</dbReference>
<protein>
    <recommendedName>
        <fullName evidence="6">RNA polymerase II C-terminal domain phosphatase-like</fullName>
        <ecNumber evidence="6">3.1.3.16</ecNumber>
    </recommendedName>
</protein>
<feature type="compositionally biased region" description="Acidic residues" evidence="7">
    <location>
        <begin position="556"/>
        <end position="565"/>
    </location>
</feature>
<dbReference type="InterPro" id="IPR039189">
    <property type="entry name" value="Fcp1"/>
</dbReference>
<evidence type="ECO:0000256" key="6">
    <source>
        <dbReference type="RuleBase" id="RU366066"/>
    </source>
</evidence>
<comment type="function">
    <text evidence="6">This promotes the activity of RNA polymerase II.</text>
</comment>
<dbReference type="EnsemblPlants" id="Pp3c8_3780V3.8">
    <property type="protein sequence ID" value="Pp3c8_3780V3.8"/>
    <property type="gene ID" value="Pp3c8_3780"/>
</dbReference>
<dbReference type="RefSeq" id="XP_024382832.1">
    <property type="nucleotide sequence ID" value="XM_024527064.2"/>
</dbReference>